<dbReference type="EnsemblMetazoa" id="AFAF001259-RA">
    <property type="protein sequence ID" value="AFAF001259-PA"/>
    <property type="gene ID" value="AFAF001259"/>
</dbReference>
<proteinExistence type="predicted"/>
<dbReference type="SUPFAM" id="SSF48576">
    <property type="entry name" value="Terpenoid synthases"/>
    <property type="match status" value="1"/>
</dbReference>
<dbReference type="Pfam" id="PF00494">
    <property type="entry name" value="SQS_PSY"/>
    <property type="match status" value="1"/>
</dbReference>
<dbReference type="InterPro" id="IPR002060">
    <property type="entry name" value="Squ/phyt_synthse"/>
</dbReference>
<evidence type="ECO:0008006" key="3">
    <source>
        <dbReference type="Google" id="ProtNLM"/>
    </source>
</evidence>
<accession>A0A182Q1J6</accession>
<dbReference type="EMBL" id="AXCN02001411">
    <property type="status" value="NOT_ANNOTATED_CDS"/>
    <property type="molecule type" value="Genomic_DNA"/>
</dbReference>
<reference evidence="2" key="1">
    <citation type="submission" date="2014-01" db="EMBL/GenBank/DDBJ databases">
        <title>The Genome Sequence of Anopheles farauti FAR1 (V2).</title>
        <authorList>
            <consortium name="The Broad Institute Genomics Platform"/>
            <person name="Neafsey D.E."/>
            <person name="Besansky N."/>
            <person name="Howell P."/>
            <person name="Walton C."/>
            <person name="Young S.K."/>
            <person name="Zeng Q."/>
            <person name="Gargeya S."/>
            <person name="Fitzgerald M."/>
            <person name="Haas B."/>
            <person name="Abouelleil A."/>
            <person name="Allen A.W."/>
            <person name="Alvarado L."/>
            <person name="Arachchi H.M."/>
            <person name="Berlin A.M."/>
            <person name="Chapman S.B."/>
            <person name="Gainer-Dewar J."/>
            <person name="Goldberg J."/>
            <person name="Griggs A."/>
            <person name="Gujja S."/>
            <person name="Hansen M."/>
            <person name="Howarth C."/>
            <person name="Imamovic A."/>
            <person name="Ireland A."/>
            <person name="Larimer J."/>
            <person name="McCowan C."/>
            <person name="Murphy C."/>
            <person name="Pearson M."/>
            <person name="Poon T.W."/>
            <person name="Priest M."/>
            <person name="Roberts A."/>
            <person name="Saif S."/>
            <person name="Shea T."/>
            <person name="Sisk P."/>
            <person name="Sykes S."/>
            <person name="Wortman J."/>
            <person name="Nusbaum C."/>
            <person name="Birren B."/>
        </authorList>
    </citation>
    <scope>NUCLEOTIDE SEQUENCE [LARGE SCALE GENOMIC DNA]</scope>
    <source>
        <strain evidence="2">FAR1</strain>
    </source>
</reference>
<dbReference type="InterPro" id="IPR008949">
    <property type="entry name" value="Isoprenoid_synthase_dom_sf"/>
</dbReference>
<dbReference type="AlphaFoldDB" id="A0A182Q1J6"/>
<dbReference type="VEuPathDB" id="VectorBase:AFAF001259"/>
<sequence>MQGIFTTAARMWGSRTARIVGPCCGKRLTIRSASNNAATQNICLNLVRTHDKENFLCTLLLKNPQRRSALAVRAFNVEVAKVSEKVAAGNVGVMPLKFWENAITTLYRAQTDGNITLPEHPVIQELARTTKEHKLSKMYFQRLVSARANASLHFLTVQQLEDYAEQTVSSVLYLLLEVHGMRNVHCDHAASHLGKAQGIVNLLRSLPHQSTRRTGAVPIPQQVLMEHGVNQERMVRNRRDDKGVEEVTYALASVAFRHLEKAKGLLETVPRSVRPIFLPSVAIGRYLHRLRLANFHLTDPNVMRTDSLLPLVLYWRKLRGNY</sequence>
<evidence type="ECO:0000313" key="1">
    <source>
        <dbReference type="EnsemblMetazoa" id="AFAF001259-PA"/>
    </source>
</evidence>
<dbReference type="Gene3D" id="1.10.600.10">
    <property type="entry name" value="Farnesyl Diphosphate Synthase"/>
    <property type="match status" value="1"/>
</dbReference>
<name>A0A182Q1J6_9DIPT</name>
<organism evidence="1 2">
    <name type="scientific">Anopheles farauti</name>
    <dbReference type="NCBI Taxonomy" id="69004"/>
    <lineage>
        <taxon>Eukaryota</taxon>
        <taxon>Metazoa</taxon>
        <taxon>Ecdysozoa</taxon>
        <taxon>Arthropoda</taxon>
        <taxon>Hexapoda</taxon>
        <taxon>Insecta</taxon>
        <taxon>Pterygota</taxon>
        <taxon>Neoptera</taxon>
        <taxon>Endopterygota</taxon>
        <taxon>Diptera</taxon>
        <taxon>Nematocera</taxon>
        <taxon>Culicoidea</taxon>
        <taxon>Culicidae</taxon>
        <taxon>Anophelinae</taxon>
        <taxon>Anopheles</taxon>
    </lineage>
</organism>
<evidence type="ECO:0000313" key="2">
    <source>
        <dbReference type="Proteomes" id="UP000075886"/>
    </source>
</evidence>
<protein>
    <recommendedName>
        <fullName evidence="3">NADH dehydrogenase (Ubiquinone) complex I, assembly factor 6</fullName>
    </recommendedName>
</protein>
<reference evidence="1" key="2">
    <citation type="submission" date="2020-05" db="UniProtKB">
        <authorList>
            <consortium name="EnsemblMetazoa"/>
        </authorList>
    </citation>
    <scope>IDENTIFICATION</scope>
    <source>
        <strain evidence="1">FAR1</strain>
    </source>
</reference>
<dbReference type="Proteomes" id="UP000075886">
    <property type="component" value="Unassembled WGS sequence"/>
</dbReference>
<dbReference type="STRING" id="69004.A0A182Q1J6"/>
<keyword evidence="2" id="KW-1185">Reference proteome</keyword>